<feature type="domain" description="UspA" evidence="2">
    <location>
        <begin position="164"/>
        <end position="294"/>
    </location>
</feature>
<comment type="caution">
    <text evidence="3">The sequence shown here is derived from an EMBL/GenBank/DDBJ whole genome shotgun (WGS) entry which is preliminary data.</text>
</comment>
<dbReference type="RefSeq" id="WP_317547874.1">
    <property type="nucleotide sequence ID" value="NZ_JAWLKE010000003.1"/>
</dbReference>
<name>A0ABU4AVX1_9NOCA</name>
<gene>
    <name evidence="3" type="ORF">R3P95_07490</name>
</gene>
<dbReference type="Gene3D" id="3.40.50.620">
    <property type="entry name" value="HUPs"/>
    <property type="match status" value="2"/>
</dbReference>
<dbReference type="InterPro" id="IPR006016">
    <property type="entry name" value="UspA"/>
</dbReference>
<reference evidence="3 4" key="1">
    <citation type="submission" date="2023-10" db="EMBL/GenBank/DDBJ databases">
        <title>Development of a sustainable strategy for remediation of hydrocarbon-contaminated territories based on the waste exchange concept.</title>
        <authorList>
            <person name="Krivoruchko A."/>
        </authorList>
    </citation>
    <scope>NUCLEOTIDE SEQUENCE [LARGE SCALE GENOMIC DNA]</scope>
    <source>
        <strain evidence="3 4">IEGM 1322</strain>
    </source>
</reference>
<dbReference type="SUPFAM" id="SSF52402">
    <property type="entry name" value="Adenine nucleotide alpha hydrolases-like"/>
    <property type="match status" value="2"/>
</dbReference>
<dbReference type="PRINTS" id="PR01438">
    <property type="entry name" value="UNVRSLSTRESS"/>
</dbReference>
<feature type="domain" description="UspA" evidence="2">
    <location>
        <begin position="27"/>
        <end position="152"/>
    </location>
</feature>
<proteinExistence type="inferred from homology"/>
<protein>
    <submittedName>
        <fullName evidence="3">Universal stress protein</fullName>
    </submittedName>
</protein>
<dbReference type="PANTHER" id="PTHR46268">
    <property type="entry name" value="STRESS RESPONSE PROTEIN NHAX"/>
    <property type="match status" value="1"/>
</dbReference>
<evidence type="ECO:0000259" key="2">
    <source>
        <dbReference type="Pfam" id="PF00582"/>
    </source>
</evidence>
<evidence type="ECO:0000313" key="3">
    <source>
        <dbReference type="EMBL" id="MDV6230386.1"/>
    </source>
</evidence>
<dbReference type="EMBL" id="JAWLKE010000003">
    <property type="protein sequence ID" value="MDV6230386.1"/>
    <property type="molecule type" value="Genomic_DNA"/>
</dbReference>
<evidence type="ECO:0000313" key="4">
    <source>
        <dbReference type="Proteomes" id="UP001185899"/>
    </source>
</evidence>
<sequence>MVSAEPRHQPTDNPVAPGFWAKTGWGDIVVALDGTVKSRDALTWAAGLASVTGARIRLVHALTSRESARSLERLHGRRLLRSARRELFGLDPRIAIDSILTDDPIASVLGALSHTADLIVIGGRESGPIRDVLFGRNATRIVEESSCPVLVWRPQHADLTPTSPVVVGVDHSDSCTRAIEAAFWFADALEVPLTALHVGSPHRRPVTNDAELEQIRALEWLGGRLDAAKSMHPTVDVHLHLLDASAEHELRLASATAHLLVVGSRGHGPWTGPFTGSVGQSLVHASGCPILVVRRVLELPTALRSSGPCALPDPLLDAGDS</sequence>
<evidence type="ECO:0000256" key="1">
    <source>
        <dbReference type="ARBA" id="ARBA00008791"/>
    </source>
</evidence>
<dbReference type="InterPro" id="IPR006015">
    <property type="entry name" value="Universal_stress_UspA"/>
</dbReference>
<organism evidence="3 4">
    <name type="scientific">Rhodococcus cercidiphylli</name>
    <dbReference type="NCBI Taxonomy" id="489916"/>
    <lineage>
        <taxon>Bacteria</taxon>
        <taxon>Bacillati</taxon>
        <taxon>Actinomycetota</taxon>
        <taxon>Actinomycetes</taxon>
        <taxon>Mycobacteriales</taxon>
        <taxon>Nocardiaceae</taxon>
        <taxon>Rhodococcus</taxon>
    </lineage>
</organism>
<keyword evidence="4" id="KW-1185">Reference proteome</keyword>
<dbReference type="CDD" id="cd00293">
    <property type="entry name" value="USP-like"/>
    <property type="match status" value="1"/>
</dbReference>
<accession>A0ABU4AVX1</accession>
<dbReference type="InterPro" id="IPR014729">
    <property type="entry name" value="Rossmann-like_a/b/a_fold"/>
</dbReference>
<comment type="similarity">
    <text evidence="1">Belongs to the universal stress protein A family.</text>
</comment>
<dbReference type="Pfam" id="PF00582">
    <property type="entry name" value="Usp"/>
    <property type="match status" value="2"/>
</dbReference>
<dbReference type="Proteomes" id="UP001185899">
    <property type="component" value="Unassembled WGS sequence"/>
</dbReference>
<dbReference type="PANTHER" id="PTHR46268:SF6">
    <property type="entry name" value="UNIVERSAL STRESS PROTEIN UP12"/>
    <property type="match status" value="1"/>
</dbReference>